<proteinExistence type="predicted"/>
<dbReference type="EMBL" id="AM778950">
    <property type="protein sequence ID" value="CAO90742.1"/>
    <property type="molecule type" value="Genomic_DNA"/>
</dbReference>
<reference evidence="1" key="1">
    <citation type="submission" date="2007-08" db="EMBL/GenBank/DDBJ databases">
        <authorList>
            <person name="Frangeul L."/>
        </authorList>
    </citation>
    <scope>NUCLEOTIDE SEQUENCE</scope>
    <source>
        <strain evidence="1">PCC 7806</strain>
    </source>
</reference>
<evidence type="ECO:0000313" key="1">
    <source>
        <dbReference type="EMBL" id="CAO90742.1"/>
    </source>
</evidence>
<organism evidence="1">
    <name type="scientific">Microcystis aeruginosa (strain PCC 7806)</name>
    <dbReference type="NCBI Taxonomy" id="267872"/>
    <lineage>
        <taxon>Bacteria</taxon>
        <taxon>Bacillati</taxon>
        <taxon>Cyanobacteriota</taxon>
        <taxon>Cyanophyceae</taxon>
        <taxon>Oscillatoriophycideae</taxon>
        <taxon>Chroococcales</taxon>
        <taxon>Microcystaceae</taxon>
        <taxon>Microcystis</taxon>
    </lineage>
</organism>
<accession>A8YJ98</accession>
<dbReference type="AlphaFoldDB" id="A8YJ98"/>
<name>A8YJ98_MICA7</name>
<gene>
    <name evidence="1" type="ORF">IPF_4102</name>
</gene>
<dbReference type="RefSeq" id="WP_002744887.1">
    <property type="nucleotide sequence ID" value="NZ_CP130696.1"/>
</dbReference>
<protein>
    <submittedName>
        <fullName evidence="1">Similarity. Hypothetical start</fullName>
    </submittedName>
</protein>
<sequence length="67" mass="7578">MKEIRFSDHAKFKIDILANHGLNISPEFIIDTICNPDKIEILPEPKILGSSVCVMQWTGVIRDVTLI</sequence>
<dbReference type="GeneID" id="66709697"/>